<organism evidence="3 4">
    <name type="scientific">Gonium pectorale</name>
    <name type="common">Green alga</name>
    <dbReference type="NCBI Taxonomy" id="33097"/>
    <lineage>
        <taxon>Eukaryota</taxon>
        <taxon>Viridiplantae</taxon>
        <taxon>Chlorophyta</taxon>
        <taxon>core chlorophytes</taxon>
        <taxon>Chlorophyceae</taxon>
        <taxon>CS clade</taxon>
        <taxon>Chlamydomonadales</taxon>
        <taxon>Volvocaceae</taxon>
        <taxon>Gonium</taxon>
    </lineage>
</organism>
<dbReference type="Pfam" id="PF24104">
    <property type="entry name" value="At5g52880_ARM"/>
    <property type="match status" value="1"/>
</dbReference>
<evidence type="ECO:0000256" key="1">
    <source>
        <dbReference type="SAM" id="MobiDB-lite"/>
    </source>
</evidence>
<accession>A0A150GCB2</accession>
<dbReference type="AlphaFoldDB" id="A0A150GCB2"/>
<dbReference type="PROSITE" id="PS50181">
    <property type="entry name" value="FBOX"/>
    <property type="match status" value="1"/>
</dbReference>
<evidence type="ECO:0000313" key="3">
    <source>
        <dbReference type="EMBL" id="KXZ47487.1"/>
    </source>
</evidence>
<dbReference type="EMBL" id="LSYV01000036">
    <property type="protein sequence ID" value="KXZ47487.1"/>
    <property type="molecule type" value="Genomic_DNA"/>
</dbReference>
<feature type="domain" description="F-box" evidence="2">
    <location>
        <begin position="105"/>
        <end position="128"/>
    </location>
</feature>
<evidence type="ECO:0000313" key="4">
    <source>
        <dbReference type="Proteomes" id="UP000075714"/>
    </source>
</evidence>
<dbReference type="InterPro" id="IPR001810">
    <property type="entry name" value="F-box_dom"/>
</dbReference>
<sequence length="144" mass="15759">MSPTRVTTAHPVRSRQRREHNARAAKELRAIFELAFARKAVKSVQNMAFEDLQLALQQAERSAIAAEHKRIAVRIARCGHRGPAGGGPCVTDDDESGDELGGPLLPSLADLPAEVVESIFEHLDPIQLGRCACVNSPLWRCIMI</sequence>
<name>A0A150GCB2_GONPE</name>
<dbReference type="InterPro" id="IPR036047">
    <property type="entry name" value="F-box-like_dom_sf"/>
</dbReference>
<gene>
    <name evidence="3" type="ORF">GPECTOR_35g925</name>
</gene>
<dbReference type="Proteomes" id="UP000075714">
    <property type="component" value="Unassembled WGS sequence"/>
</dbReference>
<reference evidence="4" key="1">
    <citation type="journal article" date="2016" name="Nat. Commun.">
        <title>The Gonium pectorale genome demonstrates co-option of cell cycle regulation during the evolution of multicellularity.</title>
        <authorList>
            <person name="Hanschen E.R."/>
            <person name="Marriage T.N."/>
            <person name="Ferris P.J."/>
            <person name="Hamaji T."/>
            <person name="Toyoda A."/>
            <person name="Fujiyama A."/>
            <person name="Neme R."/>
            <person name="Noguchi H."/>
            <person name="Minakuchi Y."/>
            <person name="Suzuki M."/>
            <person name="Kawai-Toyooka H."/>
            <person name="Smith D.R."/>
            <person name="Sparks H."/>
            <person name="Anderson J."/>
            <person name="Bakaric R."/>
            <person name="Luria V."/>
            <person name="Karger A."/>
            <person name="Kirschner M.W."/>
            <person name="Durand P.M."/>
            <person name="Michod R.E."/>
            <person name="Nozaki H."/>
            <person name="Olson B.J."/>
        </authorList>
    </citation>
    <scope>NUCLEOTIDE SEQUENCE [LARGE SCALE GENOMIC DNA]</scope>
    <source>
        <strain evidence="4">NIES-2863</strain>
    </source>
</reference>
<dbReference type="Gene3D" id="1.20.1280.50">
    <property type="match status" value="1"/>
</dbReference>
<dbReference type="STRING" id="33097.A0A150GCB2"/>
<keyword evidence="4" id="KW-1185">Reference proteome</keyword>
<comment type="caution">
    <text evidence="3">The sequence shown here is derived from an EMBL/GenBank/DDBJ whole genome shotgun (WGS) entry which is preliminary data.</text>
</comment>
<feature type="region of interest" description="Disordered" evidence="1">
    <location>
        <begin position="1"/>
        <end position="21"/>
    </location>
</feature>
<protein>
    <recommendedName>
        <fullName evidence="2">F-box domain-containing protein</fullName>
    </recommendedName>
</protein>
<evidence type="ECO:0000259" key="2">
    <source>
        <dbReference type="PROSITE" id="PS50181"/>
    </source>
</evidence>
<dbReference type="OrthoDB" id="542881at2759"/>
<dbReference type="Pfam" id="PF12937">
    <property type="entry name" value="F-box-like"/>
    <property type="match status" value="1"/>
</dbReference>
<dbReference type="InterPro" id="IPR057039">
    <property type="entry name" value="At5g52880_ARM"/>
</dbReference>
<proteinExistence type="predicted"/>
<dbReference type="SUPFAM" id="SSF81383">
    <property type="entry name" value="F-box domain"/>
    <property type="match status" value="1"/>
</dbReference>